<feature type="signal peptide" evidence="1">
    <location>
        <begin position="1"/>
        <end position="19"/>
    </location>
</feature>
<dbReference type="Gene3D" id="2.40.160.20">
    <property type="match status" value="1"/>
</dbReference>
<dbReference type="Proteomes" id="UP001589605">
    <property type="component" value="Unassembled WGS sequence"/>
</dbReference>
<evidence type="ECO:0000256" key="1">
    <source>
        <dbReference type="SAM" id="SignalP"/>
    </source>
</evidence>
<dbReference type="EMBL" id="JBHMEZ010000013">
    <property type="protein sequence ID" value="MFB9054519.1"/>
    <property type="molecule type" value="Genomic_DNA"/>
</dbReference>
<dbReference type="RefSeq" id="WP_382384158.1">
    <property type="nucleotide sequence ID" value="NZ_JBHMEZ010000013.1"/>
</dbReference>
<sequence length="189" mass="21667">MKKTTFILFFLMFSTLAYSQFRGRETWVFSAGINVLDNSAFQDPLKGTEKWSFNTPFTFGAEYRFDEDFTISPMLSFNSVDEVYEDEAHGGRGIIEGGTYFSFDVNAKFYFDKYIAENDKIDAYVGLGAGYFNVADESNGSGNVALGLRYWFSSQWGLRLQSLAKFAFDDDKVYANNNFIHSLEVLYRF</sequence>
<organism evidence="2 3">
    <name type="scientific">Formosa undariae</name>
    <dbReference type="NCBI Taxonomy" id="1325436"/>
    <lineage>
        <taxon>Bacteria</taxon>
        <taxon>Pseudomonadati</taxon>
        <taxon>Bacteroidota</taxon>
        <taxon>Flavobacteriia</taxon>
        <taxon>Flavobacteriales</taxon>
        <taxon>Flavobacteriaceae</taxon>
        <taxon>Formosa</taxon>
    </lineage>
</organism>
<feature type="chain" id="PRO_5045808370" evidence="1">
    <location>
        <begin position="20"/>
        <end position="189"/>
    </location>
</feature>
<proteinExistence type="predicted"/>
<evidence type="ECO:0000313" key="3">
    <source>
        <dbReference type="Proteomes" id="UP001589605"/>
    </source>
</evidence>
<gene>
    <name evidence="2" type="ORF">ACFFVB_15625</name>
</gene>
<keyword evidence="3" id="KW-1185">Reference proteome</keyword>
<comment type="caution">
    <text evidence="2">The sequence shown here is derived from an EMBL/GenBank/DDBJ whole genome shotgun (WGS) entry which is preliminary data.</text>
</comment>
<reference evidence="2 3" key="1">
    <citation type="submission" date="2024-09" db="EMBL/GenBank/DDBJ databases">
        <authorList>
            <person name="Sun Q."/>
            <person name="Mori K."/>
        </authorList>
    </citation>
    <scope>NUCLEOTIDE SEQUENCE [LARGE SCALE GENOMIC DNA]</scope>
    <source>
        <strain evidence="2 3">CECT 8286</strain>
    </source>
</reference>
<dbReference type="InterPro" id="IPR011250">
    <property type="entry name" value="OMP/PagP_B-barrel"/>
</dbReference>
<evidence type="ECO:0000313" key="2">
    <source>
        <dbReference type="EMBL" id="MFB9054519.1"/>
    </source>
</evidence>
<accession>A0ABV5F4Z6</accession>
<keyword evidence="1" id="KW-0732">Signal</keyword>
<protein>
    <submittedName>
        <fullName evidence="2">Outer membrane beta-barrel protein</fullName>
    </submittedName>
</protein>
<name>A0ABV5F4Z6_9FLAO</name>
<dbReference type="SUPFAM" id="SSF56925">
    <property type="entry name" value="OMPA-like"/>
    <property type="match status" value="1"/>
</dbReference>